<dbReference type="PANTHER" id="PTHR45674">
    <property type="entry name" value="DNA LIGASE 1/3 FAMILY MEMBER"/>
    <property type="match status" value="1"/>
</dbReference>
<dbReference type="EMBL" id="JARQZJ010000121">
    <property type="protein sequence ID" value="KAK9887990.1"/>
    <property type="molecule type" value="Genomic_DNA"/>
</dbReference>
<dbReference type="InterPro" id="IPR036599">
    <property type="entry name" value="DNA_ligase_N_sf"/>
</dbReference>
<dbReference type="GO" id="GO:0006273">
    <property type="term" value="P:lagging strand elongation"/>
    <property type="evidence" value="ECO:0007669"/>
    <property type="project" value="TreeGrafter"/>
</dbReference>
<organism evidence="25 26">
    <name type="scientific">Henosepilachna vigintioctopunctata</name>
    <dbReference type="NCBI Taxonomy" id="420089"/>
    <lineage>
        <taxon>Eukaryota</taxon>
        <taxon>Metazoa</taxon>
        <taxon>Ecdysozoa</taxon>
        <taxon>Arthropoda</taxon>
        <taxon>Hexapoda</taxon>
        <taxon>Insecta</taxon>
        <taxon>Pterygota</taxon>
        <taxon>Neoptera</taxon>
        <taxon>Endopterygota</taxon>
        <taxon>Coleoptera</taxon>
        <taxon>Polyphaga</taxon>
        <taxon>Cucujiformia</taxon>
        <taxon>Coccinelloidea</taxon>
        <taxon>Coccinellidae</taxon>
        <taxon>Epilachninae</taxon>
        <taxon>Epilachnini</taxon>
        <taxon>Henosepilachna</taxon>
    </lineage>
</organism>
<dbReference type="InterPro" id="IPR000977">
    <property type="entry name" value="DNA_ligase_ATP-dep"/>
</dbReference>
<evidence type="ECO:0000256" key="1">
    <source>
        <dbReference type="ARBA" id="ARBA00001946"/>
    </source>
</evidence>
<dbReference type="GO" id="GO:0006310">
    <property type="term" value="P:DNA recombination"/>
    <property type="evidence" value="ECO:0007669"/>
    <property type="project" value="UniProtKB-KW"/>
</dbReference>
<dbReference type="PROSITE" id="PS00333">
    <property type="entry name" value="DNA_LIGASE_A2"/>
    <property type="match status" value="1"/>
</dbReference>
<dbReference type="CDD" id="cd07967">
    <property type="entry name" value="OBF_DNA_ligase_III"/>
    <property type="match status" value="1"/>
</dbReference>
<dbReference type="InterPro" id="IPR036420">
    <property type="entry name" value="BRCT_dom_sf"/>
</dbReference>
<dbReference type="GO" id="GO:0070421">
    <property type="term" value="C:DNA ligase III-XRCC1 complex"/>
    <property type="evidence" value="ECO:0007669"/>
    <property type="project" value="TreeGrafter"/>
</dbReference>
<evidence type="ECO:0000256" key="17">
    <source>
        <dbReference type="ARBA" id="ARBA00023306"/>
    </source>
</evidence>
<keyword evidence="15 19" id="KW-0234">DNA repair</keyword>
<keyword evidence="10" id="KW-0863">Zinc-finger</keyword>
<accession>A0AAW1V7L4</accession>
<dbReference type="Proteomes" id="UP001431783">
    <property type="component" value="Unassembled WGS sequence"/>
</dbReference>
<evidence type="ECO:0000256" key="14">
    <source>
        <dbReference type="ARBA" id="ARBA00023172"/>
    </source>
</evidence>
<evidence type="ECO:0000256" key="6">
    <source>
        <dbReference type="ARBA" id="ARBA00022705"/>
    </source>
</evidence>
<keyword evidence="13" id="KW-0460">Magnesium</keyword>
<dbReference type="NCBIfam" id="TIGR00574">
    <property type="entry name" value="dnl1"/>
    <property type="match status" value="1"/>
</dbReference>
<dbReference type="Gene3D" id="1.10.3260.10">
    <property type="entry name" value="DNA ligase, ATP-dependent, N-terminal domain"/>
    <property type="match status" value="1"/>
</dbReference>
<sequence>MSDIEEESEEKDFVVEIAKQGRATCKKCKAKCLQNELRLAKLMPNPFSSEGKMKSWFHVECLFEQFLKQRPTTKRIECITDIGGFESLPTSAQEQLSERIRKSNTDIGEKYNIKIIPKTQTPKKVSIVPNTSIVSTNNVSKETELKSIKPYPFKEFRRLVADITNVSGYLEKTQVVSDVFKTEKNGKHFEGDIYLWCKLLLPGVVKRIYNLQSKQLIKIFSRIFKSDQNKMLEHLEQGDIGETIQHFYEKSLAIKPVKKSQITVEEVDEFLEELSKLTKEEEQAAHFQSILKSCTSNDLKLIIRLVKHDLRMNAGAKHILDGVHPDAYEAYQSSRDLKSVLKQCLSFEGKPVNSNKGITAKISLLTPVLPMLAEACKSVEMAMKKCPNGMFSEIKYDGERVQVHKKGSDFKYFSRSLKPVLQHKIKHFKDYIPKAFPSGNDLILDSEILMIDINTQAPLPFGSLGKHKRDEYENACVCLFVFDCIYYNGVDLTKKPLQYRKKILNENMVEVKNHIVFSESKIIYQPSDLREMMIKVFKLGLEGLVLKDLQSIYEPGKRHWLKVKKDYLFDGAMADSADLIVLGAWYGTGKKGGKMSVFLMGCYDEKRDLFCTVTKVHTGIDDKTLEDLQEQLEMNKLSSDCKRVPEWLSCNRPMIPDFVAKNPKNQPVWEITGAEFTQHDVHTADGISIRFPRVTKMRQDKDWKTATSLKELKHLFEKSKEHTDITLLLKEDTNLSPGNNSTESNLDESLGMEKPIAGSSKCNKNQSITLNSSSDSNLNSSDNTDKKMLKRKRENSTKSKNKKRKTMEDFDHLSDVKAHYFEGVKLFLEEEVQSLYRSWGKDFRSYSGVLLEENEMNKATHVLHMNRFVKEINRNYPYDARHVIFDWIVDTVENKSLQDYQLYAVKWRPDL</sequence>
<feature type="domain" description="BRCT" evidence="24">
    <location>
        <begin position="816"/>
        <end position="905"/>
    </location>
</feature>
<evidence type="ECO:0000259" key="22">
    <source>
        <dbReference type="PROSITE" id="PS50064"/>
    </source>
</evidence>
<feature type="domain" description="ATP-dependent DNA ligase family profile" evidence="23">
    <location>
        <begin position="470"/>
        <end position="604"/>
    </location>
</feature>
<dbReference type="Gene3D" id="3.30.470.30">
    <property type="entry name" value="DNA ligase/mRNA capping enzyme"/>
    <property type="match status" value="1"/>
</dbReference>
<dbReference type="Pfam" id="PF01068">
    <property type="entry name" value="DNA_ligase_A_M"/>
    <property type="match status" value="1"/>
</dbReference>
<feature type="compositionally biased region" description="Polar residues" evidence="21">
    <location>
        <begin position="734"/>
        <end position="744"/>
    </location>
</feature>
<dbReference type="Pfam" id="PF04675">
    <property type="entry name" value="DNA_ligase_A_N"/>
    <property type="match status" value="1"/>
</dbReference>
<dbReference type="PROSITE" id="PS00697">
    <property type="entry name" value="DNA_LIGASE_A1"/>
    <property type="match status" value="1"/>
</dbReference>
<dbReference type="InterPro" id="IPR050191">
    <property type="entry name" value="ATP-dep_DNA_ligase"/>
</dbReference>
<keyword evidence="16" id="KW-0539">Nucleus</keyword>
<keyword evidence="6" id="KW-0235">DNA replication</keyword>
<feature type="compositionally biased region" description="Low complexity" evidence="21">
    <location>
        <begin position="770"/>
        <end position="782"/>
    </location>
</feature>
<dbReference type="GO" id="GO:0008270">
    <property type="term" value="F:zinc ion binding"/>
    <property type="evidence" value="ECO:0007669"/>
    <property type="project" value="UniProtKB-KW"/>
</dbReference>
<dbReference type="InterPro" id="IPR001510">
    <property type="entry name" value="Znf_PARP"/>
</dbReference>
<dbReference type="InterPro" id="IPR012309">
    <property type="entry name" value="DNA_ligase_ATP-dep_C"/>
</dbReference>
<dbReference type="Gene3D" id="3.30.1740.10">
    <property type="entry name" value="Zinc finger, PARP-type"/>
    <property type="match status" value="1"/>
</dbReference>
<feature type="region of interest" description="Disordered" evidence="21">
    <location>
        <begin position="732"/>
        <end position="806"/>
    </location>
</feature>
<keyword evidence="11" id="KW-0862">Zinc</keyword>
<evidence type="ECO:0000256" key="19">
    <source>
        <dbReference type="RuleBase" id="RU000617"/>
    </source>
</evidence>
<comment type="caution">
    <text evidence="25">The sequence shown here is derived from an EMBL/GenBank/DDBJ whole genome shotgun (WGS) entry which is preliminary data.</text>
</comment>
<dbReference type="InterPro" id="IPR001357">
    <property type="entry name" value="BRCT_dom"/>
</dbReference>
<keyword evidence="9 19" id="KW-0227">DNA damage</keyword>
<keyword evidence="8 19" id="KW-0547">Nucleotide-binding</keyword>
<dbReference type="InterPro" id="IPR012340">
    <property type="entry name" value="NA-bd_OB-fold"/>
</dbReference>
<keyword evidence="7" id="KW-0479">Metal-binding</keyword>
<evidence type="ECO:0000256" key="15">
    <source>
        <dbReference type="ARBA" id="ARBA00023204"/>
    </source>
</evidence>
<evidence type="ECO:0000256" key="18">
    <source>
        <dbReference type="ARBA" id="ARBA00034003"/>
    </source>
</evidence>
<dbReference type="SUPFAM" id="SSF117018">
    <property type="entry name" value="ATP-dependent DNA ligase DNA-binding domain"/>
    <property type="match status" value="1"/>
</dbReference>
<reference evidence="25 26" key="1">
    <citation type="submission" date="2023-03" db="EMBL/GenBank/DDBJ databases">
        <title>Genome insight into feeding habits of ladybird beetles.</title>
        <authorList>
            <person name="Li H.-S."/>
            <person name="Huang Y.-H."/>
            <person name="Pang H."/>
        </authorList>
    </citation>
    <scope>NUCLEOTIDE SEQUENCE [LARGE SCALE GENOMIC DNA]</scope>
    <source>
        <strain evidence="25">SYSU_2023b</strain>
        <tissue evidence="25">Whole body</tissue>
    </source>
</reference>
<dbReference type="Pfam" id="PF04679">
    <property type="entry name" value="DNA_ligase_A_C"/>
    <property type="match status" value="1"/>
</dbReference>
<evidence type="ECO:0000256" key="13">
    <source>
        <dbReference type="ARBA" id="ARBA00022842"/>
    </source>
</evidence>
<dbReference type="Pfam" id="PF00645">
    <property type="entry name" value="zf-PARP"/>
    <property type="match status" value="1"/>
</dbReference>
<dbReference type="SUPFAM" id="SSF57716">
    <property type="entry name" value="Glucocorticoid receptor-like (DNA-binding domain)"/>
    <property type="match status" value="1"/>
</dbReference>
<dbReference type="GO" id="GO:0003677">
    <property type="term" value="F:DNA binding"/>
    <property type="evidence" value="ECO:0007669"/>
    <property type="project" value="InterPro"/>
</dbReference>
<dbReference type="PANTHER" id="PTHR45674:SF9">
    <property type="entry name" value="DNA LIGASE 3"/>
    <property type="match status" value="1"/>
</dbReference>
<dbReference type="SUPFAM" id="SSF56091">
    <property type="entry name" value="DNA ligase/mRNA capping enzyme, catalytic domain"/>
    <property type="match status" value="1"/>
</dbReference>
<evidence type="ECO:0000256" key="7">
    <source>
        <dbReference type="ARBA" id="ARBA00022723"/>
    </source>
</evidence>
<evidence type="ECO:0000256" key="8">
    <source>
        <dbReference type="ARBA" id="ARBA00022741"/>
    </source>
</evidence>
<dbReference type="AlphaFoldDB" id="A0AAW1V7L4"/>
<dbReference type="GO" id="GO:0071897">
    <property type="term" value="P:DNA biosynthetic process"/>
    <property type="evidence" value="ECO:0007669"/>
    <property type="project" value="InterPro"/>
</dbReference>
<name>A0AAW1V7L4_9CUCU</name>
<dbReference type="InterPro" id="IPR012310">
    <property type="entry name" value="DNA_ligase_ATP-dep_cent"/>
</dbReference>
<dbReference type="Gene3D" id="3.30.1490.70">
    <property type="match status" value="1"/>
</dbReference>
<dbReference type="EC" id="6.5.1.1" evidence="19"/>
<dbReference type="Pfam" id="PF16759">
    <property type="entry name" value="LIG3_BRCT"/>
    <property type="match status" value="1"/>
</dbReference>
<keyword evidence="17" id="KW-0131">Cell cycle</keyword>
<keyword evidence="4 19" id="KW-0436">Ligase</keyword>
<evidence type="ECO:0000256" key="4">
    <source>
        <dbReference type="ARBA" id="ARBA00022598"/>
    </source>
</evidence>
<keyword evidence="26" id="KW-1185">Reference proteome</keyword>
<evidence type="ECO:0000256" key="9">
    <source>
        <dbReference type="ARBA" id="ARBA00022763"/>
    </source>
</evidence>
<dbReference type="GO" id="GO:0003910">
    <property type="term" value="F:DNA ligase (ATP) activity"/>
    <property type="evidence" value="ECO:0007669"/>
    <property type="project" value="UniProtKB-EC"/>
</dbReference>
<dbReference type="GO" id="GO:0051301">
    <property type="term" value="P:cell division"/>
    <property type="evidence" value="ECO:0007669"/>
    <property type="project" value="UniProtKB-KW"/>
</dbReference>
<dbReference type="Gene3D" id="3.40.50.10190">
    <property type="entry name" value="BRCT domain"/>
    <property type="match status" value="1"/>
</dbReference>
<keyword evidence="14 19" id="KW-0233">DNA recombination</keyword>
<protein>
    <recommendedName>
        <fullName evidence="19">DNA ligase</fullName>
        <ecNumber evidence="19">6.5.1.1</ecNumber>
    </recommendedName>
</protein>
<evidence type="ECO:0000256" key="16">
    <source>
        <dbReference type="ARBA" id="ARBA00023242"/>
    </source>
</evidence>
<feature type="compositionally biased region" description="Polar residues" evidence="21">
    <location>
        <begin position="760"/>
        <end position="769"/>
    </location>
</feature>
<evidence type="ECO:0000259" key="24">
    <source>
        <dbReference type="PROSITE" id="PS50172"/>
    </source>
</evidence>
<evidence type="ECO:0000259" key="23">
    <source>
        <dbReference type="PROSITE" id="PS50160"/>
    </source>
</evidence>
<evidence type="ECO:0000256" key="11">
    <source>
        <dbReference type="ARBA" id="ARBA00022833"/>
    </source>
</evidence>
<comment type="subcellular location">
    <subcellularLocation>
        <location evidence="2">Nucleus</location>
    </subcellularLocation>
</comment>
<evidence type="ECO:0000313" key="25">
    <source>
        <dbReference type="EMBL" id="KAK9887990.1"/>
    </source>
</evidence>
<dbReference type="InterPro" id="IPR012308">
    <property type="entry name" value="DNA_ligase_ATP-dep_N"/>
</dbReference>
<dbReference type="InterPro" id="IPR031916">
    <property type="entry name" value="LIG3_BRCT"/>
</dbReference>
<evidence type="ECO:0000256" key="5">
    <source>
        <dbReference type="ARBA" id="ARBA00022618"/>
    </source>
</evidence>
<dbReference type="Gene3D" id="2.40.50.140">
    <property type="entry name" value="Nucleic acid-binding proteins"/>
    <property type="match status" value="1"/>
</dbReference>
<feature type="compositionally biased region" description="Basic residues" evidence="21">
    <location>
        <begin position="788"/>
        <end position="805"/>
    </location>
</feature>
<evidence type="ECO:0000256" key="10">
    <source>
        <dbReference type="ARBA" id="ARBA00022771"/>
    </source>
</evidence>
<comment type="catalytic activity">
    <reaction evidence="18 19">
        <text>ATP + (deoxyribonucleotide)n-3'-hydroxyl + 5'-phospho-(deoxyribonucleotide)m = (deoxyribonucleotide)n+m + AMP + diphosphate.</text>
        <dbReference type="EC" id="6.5.1.1"/>
    </reaction>
</comment>
<keyword evidence="12 19" id="KW-0067">ATP-binding</keyword>
<dbReference type="PROSITE" id="PS50064">
    <property type="entry name" value="ZF_PARP_2"/>
    <property type="match status" value="1"/>
</dbReference>
<evidence type="ECO:0000313" key="26">
    <source>
        <dbReference type="Proteomes" id="UP001431783"/>
    </source>
</evidence>
<feature type="domain" description="PARP-type" evidence="22">
    <location>
        <begin position="13"/>
        <end position="104"/>
    </location>
</feature>
<proteinExistence type="inferred from homology"/>
<dbReference type="GO" id="GO:0006302">
    <property type="term" value="P:double-strand break repair"/>
    <property type="evidence" value="ECO:0007669"/>
    <property type="project" value="TreeGrafter"/>
</dbReference>
<comment type="cofactor">
    <cofactor evidence="1">
        <name>Mg(2+)</name>
        <dbReference type="ChEBI" id="CHEBI:18420"/>
    </cofactor>
</comment>
<evidence type="ECO:0000256" key="12">
    <source>
        <dbReference type="ARBA" id="ARBA00022840"/>
    </source>
</evidence>
<evidence type="ECO:0000256" key="21">
    <source>
        <dbReference type="SAM" id="MobiDB-lite"/>
    </source>
</evidence>
<dbReference type="CDD" id="cd07902">
    <property type="entry name" value="Adenylation_DNA_ligase_III"/>
    <property type="match status" value="1"/>
</dbReference>
<dbReference type="PROSITE" id="PS50160">
    <property type="entry name" value="DNA_LIGASE_A3"/>
    <property type="match status" value="1"/>
</dbReference>
<comment type="similarity">
    <text evidence="3 20">Belongs to the ATP-dependent DNA ligase family.</text>
</comment>
<dbReference type="SMART" id="SM01336">
    <property type="entry name" value="zf-PARP"/>
    <property type="match status" value="1"/>
</dbReference>
<dbReference type="FunFam" id="3.30.470.30:FF:000003">
    <property type="entry name" value="DNA ligase"/>
    <property type="match status" value="1"/>
</dbReference>
<keyword evidence="5" id="KW-0132">Cell division</keyword>
<dbReference type="InterPro" id="IPR036957">
    <property type="entry name" value="Znf_PARP_sf"/>
</dbReference>
<dbReference type="PROSITE" id="PS50172">
    <property type="entry name" value="BRCT"/>
    <property type="match status" value="1"/>
</dbReference>
<dbReference type="GO" id="GO:0005524">
    <property type="term" value="F:ATP binding"/>
    <property type="evidence" value="ECO:0007669"/>
    <property type="project" value="UniProtKB-KW"/>
</dbReference>
<evidence type="ECO:0000256" key="20">
    <source>
        <dbReference type="RuleBase" id="RU004196"/>
    </source>
</evidence>
<dbReference type="FunFam" id="2.40.50.140:FF:000085">
    <property type="entry name" value="DNA ligase"/>
    <property type="match status" value="1"/>
</dbReference>
<dbReference type="InterPro" id="IPR016059">
    <property type="entry name" value="DNA_ligase_ATP-dep_CS"/>
</dbReference>
<gene>
    <name evidence="25" type="ORF">WA026_000280</name>
</gene>
<dbReference type="SUPFAM" id="SSF50249">
    <property type="entry name" value="Nucleic acid-binding proteins"/>
    <property type="match status" value="1"/>
</dbReference>
<evidence type="ECO:0000256" key="3">
    <source>
        <dbReference type="ARBA" id="ARBA00007572"/>
    </source>
</evidence>
<dbReference type="FunFam" id="1.10.3260.10:FF:000002">
    <property type="entry name" value="DNA ligase"/>
    <property type="match status" value="1"/>
</dbReference>
<evidence type="ECO:0000256" key="2">
    <source>
        <dbReference type="ARBA" id="ARBA00004123"/>
    </source>
</evidence>